<dbReference type="Proteomes" id="UP000094329">
    <property type="component" value="Unassembled WGS sequence"/>
</dbReference>
<evidence type="ECO:0000313" key="2">
    <source>
        <dbReference type="Proteomes" id="UP000094329"/>
    </source>
</evidence>
<reference evidence="1 2" key="1">
    <citation type="submission" date="2016-08" db="EMBL/GenBank/DDBJ databases">
        <title>Draft genome sequence of Candidatus Piscirickettsia litoralis, from seawater.</title>
        <authorList>
            <person name="Wan X."/>
            <person name="Lee A.J."/>
            <person name="Hou S."/>
            <person name="Donachie S.P."/>
        </authorList>
    </citation>
    <scope>NUCLEOTIDE SEQUENCE [LARGE SCALE GENOMIC DNA]</scope>
    <source>
        <strain evidence="1 2">Y2</strain>
    </source>
</reference>
<accession>A0ABX3A231</accession>
<evidence type="ECO:0000313" key="1">
    <source>
        <dbReference type="EMBL" id="ODN41450.1"/>
    </source>
</evidence>
<keyword evidence="2" id="KW-1185">Reference proteome</keyword>
<proteinExistence type="predicted"/>
<organism evidence="1 2">
    <name type="scientific">Piscirickettsia litoralis</name>
    <dbReference type="NCBI Taxonomy" id="1891921"/>
    <lineage>
        <taxon>Bacteria</taxon>
        <taxon>Pseudomonadati</taxon>
        <taxon>Pseudomonadota</taxon>
        <taxon>Gammaproteobacteria</taxon>
        <taxon>Thiotrichales</taxon>
        <taxon>Piscirickettsiaceae</taxon>
        <taxon>Piscirickettsia</taxon>
    </lineage>
</organism>
<protein>
    <submittedName>
        <fullName evidence="1">Uncharacterized protein</fullName>
    </submittedName>
</protein>
<dbReference type="EMBL" id="MDTU01000002">
    <property type="protein sequence ID" value="ODN41450.1"/>
    <property type="molecule type" value="Genomic_DNA"/>
</dbReference>
<gene>
    <name evidence="1" type="ORF">BGC07_15115</name>
</gene>
<sequence>MNGLEGNTSSIESATFGTKEEELLKYFFEGIIVDGKNTLVDHIKKLHNSTLDKKLCPPFHKDRVNEYNEGSAILDIPFKLWEGPDNKGNYKAIVGGKECEIPIDNRDSRNGELRGGEFEKYRTNNPNGTLRANFVNNPTQAFITDLPVIVGPLAGDLSPDDMAKLSKILEKYAEFICKNLNNNNVNEVCASIISAERQGIEPDFSLESDDTDPTNKDPFLILEIIREIEGKKSNNQAPGLLK</sequence>
<dbReference type="RefSeq" id="WP_069313915.1">
    <property type="nucleotide sequence ID" value="NZ_MDTU01000002.1"/>
</dbReference>
<name>A0ABX3A231_9GAMM</name>
<comment type="caution">
    <text evidence="1">The sequence shown here is derived from an EMBL/GenBank/DDBJ whole genome shotgun (WGS) entry which is preliminary data.</text>
</comment>